<dbReference type="InterPro" id="IPR036388">
    <property type="entry name" value="WH-like_DNA-bd_sf"/>
</dbReference>
<evidence type="ECO:0000313" key="6">
    <source>
        <dbReference type="Proteomes" id="UP000199408"/>
    </source>
</evidence>
<gene>
    <name evidence="5" type="ORF">GA0070560_10929</name>
</gene>
<keyword evidence="6" id="KW-1185">Reference proteome</keyword>
<dbReference type="InterPro" id="IPR011991">
    <property type="entry name" value="ArsR-like_HTH"/>
</dbReference>
<dbReference type="Gene3D" id="1.10.10.10">
    <property type="entry name" value="Winged helix-like DNA-binding domain superfamily/Winged helix DNA-binding domain"/>
    <property type="match status" value="1"/>
</dbReference>
<evidence type="ECO:0000313" key="5">
    <source>
        <dbReference type="EMBL" id="SCG54664.1"/>
    </source>
</evidence>
<dbReference type="InterPro" id="IPR036527">
    <property type="entry name" value="SCP2_sterol-bd_dom_sf"/>
</dbReference>
<evidence type="ECO:0000256" key="1">
    <source>
        <dbReference type="ARBA" id="ARBA00023015"/>
    </source>
</evidence>
<keyword evidence="2" id="KW-0238">DNA-binding</keyword>
<name>A0A1C5I8R7_9ACTN</name>
<accession>A0A1C5I8R7</accession>
<dbReference type="InterPro" id="IPR002577">
    <property type="entry name" value="HTH_HxlR"/>
</dbReference>
<protein>
    <submittedName>
        <fullName evidence="5">Transcriptional regulator, HxlR family</fullName>
    </submittedName>
</protein>
<dbReference type="Proteomes" id="UP000199408">
    <property type="component" value="Unassembled WGS sequence"/>
</dbReference>
<evidence type="ECO:0000256" key="3">
    <source>
        <dbReference type="ARBA" id="ARBA00023163"/>
    </source>
</evidence>
<dbReference type="PANTHER" id="PTHR33204">
    <property type="entry name" value="TRANSCRIPTIONAL REGULATOR, MARR FAMILY"/>
    <property type="match status" value="1"/>
</dbReference>
<dbReference type="Pfam" id="PF01638">
    <property type="entry name" value="HxlR"/>
    <property type="match status" value="1"/>
</dbReference>
<dbReference type="AlphaFoldDB" id="A0A1C5I8R7"/>
<dbReference type="EMBL" id="FMDN01000009">
    <property type="protein sequence ID" value="SCG54664.1"/>
    <property type="molecule type" value="Genomic_DNA"/>
</dbReference>
<dbReference type="SUPFAM" id="SSF46785">
    <property type="entry name" value="Winged helix' DNA-binding domain"/>
    <property type="match status" value="1"/>
</dbReference>
<dbReference type="GO" id="GO:0003677">
    <property type="term" value="F:DNA binding"/>
    <property type="evidence" value="ECO:0007669"/>
    <property type="project" value="UniProtKB-KW"/>
</dbReference>
<dbReference type="CDD" id="cd00090">
    <property type="entry name" value="HTH_ARSR"/>
    <property type="match status" value="1"/>
</dbReference>
<proteinExistence type="predicted"/>
<organism evidence="5 6">
    <name type="scientific">Micromonospora halophytica</name>
    <dbReference type="NCBI Taxonomy" id="47864"/>
    <lineage>
        <taxon>Bacteria</taxon>
        <taxon>Bacillati</taxon>
        <taxon>Actinomycetota</taxon>
        <taxon>Actinomycetes</taxon>
        <taxon>Micromonosporales</taxon>
        <taxon>Micromonosporaceae</taxon>
        <taxon>Micromonospora</taxon>
    </lineage>
</organism>
<dbReference type="SUPFAM" id="SSF55718">
    <property type="entry name" value="SCP-like"/>
    <property type="match status" value="1"/>
</dbReference>
<feature type="domain" description="HTH hxlR-type" evidence="4">
    <location>
        <begin position="10"/>
        <end position="108"/>
    </location>
</feature>
<dbReference type="Gene3D" id="3.30.1050.10">
    <property type="entry name" value="SCP2 sterol-binding domain"/>
    <property type="match status" value="1"/>
</dbReference>
<evidence type="ECO:0000256" key="2">
    <source>
        <dbReference type="ARBA" id="ARBA00023125"/>
    </source>
</evidence>
<keyword evidence="1" id="KW-0805">Transcription regulation</keyword>
<dbReference type="Pfam" id="PF14864">
    <property type="entry name" value="Alkyl_sulf_C"/>
    <property type="match status" value="1"/>
</dbReference>
<evidence type="ECO:0000259" key="4">
    <source>
        <dbReference type="PROSITE" id="PS51118"/>
    </source>
</evidence>
<sequence>MPVRPYDDPCGVARALAAVGERWSLLVVRELLLGPKRFAELSRGLPGMSQNVLSQRLRDLQAAGVLTRHVLGPPVSAGVYELTDWGRQLEPVLLALGRWGARAPLTSVAGLSVDALMLALRTTYVPGLAAGLRGVVQLRLGVDSFTVEIAGEDLRITRGTAERADAGVDTDPATLRDVVFGRRGLADAVAAGAATVTGDRDTAARLLGSFRRPDPAGTVGTGPTAG</sequence>
<dbReference type="PROSITE" id="PS51118">
    <property type="entry name" value="HTH_HXLR"/>
    <property type="match status" value="1"/>
</dbReference>
<dbReference type="InterPro" id="IPR029229">
    <property type="entry name" value="Alkyl_sulf_C"/>
</dbReference>
<dbReference type="STRING" id="47864.GA0070560_10929"/>
<reference evidence="6" key="1">
    <citation type="submission" date="2016-06" db="EMBL/GenBank/DDBJ databases">
        <authorList>
            <person name="Varghese N."/>
        </authorList>
    </citation>
    <scope>NUCLEOTIDE SEQUENCE [LARGE SCALE GENOMIC DNA]</scope>
    <source>
        <strain evidence="6">DSM 43171</strain>
    </source>
</reference>
<dbReference type="InterPro" id="IPR036390">
    <property type="entry name" value="WH_DNA-bd_sf"/>
</dbReference>
<keyword evidence="3" id="KW-0804">Transcription</keyword>
<dbReference type="PANTHER" id="PTHR33204:SF18">
    <property type="entry name" value="TRANSCRIPTIONAL REGULATORY PROTEIN"/>
    <property type="match status" value="1"/>
</dbReference>